<feature type="compositionally biased region" description="Low complexity" evidence="2">
    <location>
        <begin position="630"/>
        <end position="648"/>
    </location>
</feature>
<gene>
    <name evidence="4" type="ORF">OCTVUL_1B001043</name>
</gene>
<dbReference type="InterPro" id="IPR011989">
    <property type="entry name" value="ARM-like"/>
</dbReference>
<dbReference type="EMBL" id="OX597816">
    <property type="protein sequence ID" value="CAI9720052.1"/>
    <property type="molecule type" value="Genomic_DNA"/>
</dbReference>
<reference evidence="4" key="1">
    <citation type="submission" date="2023-08" db="EMBL/GenBank/DDBJ databases">
        <authorList>
            <person name="Alioto T."/>
            <person name="Alioto T."/>
            <person name="Gomez Garrido J."/>
        </authorList>
    </citation>
    <scope>NUCLEOTIDE SEQUENCE</scope>
</reference>
<feature type="region of interest" description="Disordered" evidence="2">
    <location>
        <begin position="241"/>
        <end position="260"/>
    </location>
</feature>
<feature type="region of interest" description="Disordered" evidence="2">
    <location>
        <begin position="1104"/>
        <end position="1128"/>
    </location>
</feature>
<evidence type="ECO:0000256" key="1">
    <source>
        <dbReference type="ARBA" id="ARBA00006854"/>
    </source>
</evidence>
<dbReference type="Gene3D" id="1.25.10.10">
    <property type="entry name" value="Leucine-rich Repeat Variant"/>
    <property type="match status" value="1"/>
</dbReference>
<dbReference type="InterPro" id="IPR016024">
    <property type="entry name" value="ARM-type_fold"/>
</dbReference>
<accession>A0AA36F0L6</accession>
<dbReference type="PANTHER" id="PTHR22100:SF13">
    <property type="entry name" value="WINGS APART-LIKE PROTEIN HOMOLOG"/>
    <property type="match status" value="1"/>
</dbReference>
<dbReference type="InterPro" id="IPR022771">
    <property type="entry name" value="WAPL_C"/>
</dbReference>
<evidence type="ECO:0000313" key="4">
    <source>
        <dbReference type="EMBL" id="CAI9720052.1"/>
    </source>
</evidence>
<feature type="compositionally biased region" description="Polar residues" evidence="2">
    <location>
        <begin position="576"/>
        <end position="586"/>
    </location>
</feature>
<dbReference type="PANTHER" id="PTHR22100">
    <property type="entry name" value="WINGS APART-LIKE PROTEIN HOMOLOG"/>
    <property type="match status" value="1"/>
</dbReference>
<feature type="region of interest" description="Disordered" evidence="2">
    <location>
        <begin position="1143"/>
        <end position="1162"/>
    </location>
</feature>
<sequence>MNLSNLVWLSSKHLFCSPTPFTKMKRCAMKTYGRSSESASSRAFDDIIHNKNNKSLTVKASPLIQKWGKTSFTAVRGRRERDPEAKIARDREMEVSKRTRFDDDISDDPFSFESEDLKGTSRSSITMVPLHSNASQKNIIVTAPAVGIVTKKNFNEYNIDPAAVKPLPNTDPDKVLYRSAKTYSVSPTKRTDNMRQSTIDQFTNLHSSPQERLSLDSSPQKMTIKVSDYSYSQKFFLSPNNSGVSTQHSNSPEPSSCITLSAQSSPEKLISVLSNLPPSEENTDDDSYKFKRKPIFRTYTNHKLPVSVVPTSSPSKHMVKSTTKTKAPISAHASNTVLCDTQDSFTNSTVISRSEVKNKRGTTIIFLCKPKGMDNIKSLKKTPRETASELFDKIIKKKSVNVSEEKQPNIISPSSPVFSESSDEGPPPLSPEEVRKGLDEIEKGGSSQLNFAEVDVEMFNDHSDEESIKLFSLDDKDDSTGSDGPSKKEVNSTNVLKHNEYDDLFKLDEDDDFDFMNDSCNSVSNSNDRDSPNADIFDLDDDTYDKSLTMKTAKTYTRQTTKEKPTERKIFKSKNTRYSISGSGQTKLLSKSPKKSPSKAVYNARSWVMDMDEDIGQKGDEGPSSARPGKPTSAPSNNSSSQSSTAKTSTDKTVSKSGTEVPANVVIPKLTRKVHWPCRVGDEAFTSLKVSKEHKELFTVVRNVKEAHEVQESGETQEFMDDVEYLLAGLGDTQPMSTRCLSAFGIASKCTMPAFRMHLRAHGCITKIFTALHDASSNPSLALSTATLMFMLMRDRLSYDVGQDTLSLIVQLLEMESDSDLENTEYVRMKDKVMELYKECHKIGMAKQIDLESISTGNLAMESLLTIAASRNASDVFKNELRSLGALDHIVNAVCSCVESLESHYINTMDHAHRRKLEKVDRCLRVLESVTVTNIENQSFLISYKQCALVNSLNTTLRHCQSTISNFPLRDDPDRPSESSLDKESNGWIIFSCMLAILRVLLNLTHENDYGCTKIGSQRGLIQTVFDCILQVPQYTLMCKQFDLLVLSLGLLINLVEHCVVNRRLLITMETLRPPECSIPSEKLGAVEALVDLFCRKELAAREMEAQEEEEGSNTEGSSPNKSGNWHESDSCLQWIVGTKRKEAEKQNEQKHNGEDESHIDATDAEEKFTKALHEAGKHMENSFVAAYVALLIGCLIQDNRSNVEKVKEYLPNGFEPMIRILKKFLGFMNLTSASGGSGSRSIARVIETLEAC</sequence>
<evidence type="ECO:0000256" key="2">
    <source>
        <dbReference type="SAM" id="MobiDB-lite"/>
    </source>
</evidence>
<protein>
    <submittedName>
        <fullName evidence="4">Apart homolog</fullName>
    </submittedName>
</protein>
<feature type="region of interest" description="Disordered" evidence="2">
    <location>
        <begin position="402"/>
        <end position="434"/>
    </location>
</feature>
<feature type="domain" description="WAPL" evidence="3">
    <location>
        <begin position="691"/>
        <end position="1232"/>
    </location>
</feature>
<organism evidence="4 5">
    <name type="scientific">Octopus vulgaris</name>
    <name type="common">Common octopus</name>
    <dbReference type="NCBI Taxonomy" id="6645"/>
    <lineage>
        <taxon>Eukaryota</taxon>
        <taxon>Metazoa</taxon>
        <taxon>Spiralia</taxon>
        <taxon>Lophotrochozoa</taxon>
        <taxon>Mollusca</taxon>
        <taxon>Cephalopoda</taxon>
        <taxon>Coleoidea</taxon>
        <taxon>Octopodiformes</taxon>
        <taxon>Octopoda</taxon>
        <taxon>Incirrata</taxon>
        <taxon>Octopodidae</taxon>
        <taxon>Octopus</taxon>
    </lineage>
</organism>
<dbReference type="PROSITE" id="PS51271">
    <property type="entry name" value="WAPL"/>
    <property type="match status" value="1"/>
</dbReference>
<evidence type="ECO:0000259" key="3">
    <source>
        <dbReference type="PROSITE" id="PS51271"/>
    </source>
</evidence>
<dbReference type="Pfam" id="PF07814">
    <property type="entry name" value="WAPL"/>
    <property type="match status" value="1"/>
</dbReference>
<name>A0AA36F0L6_OCTVU</name>
<feature type="compositionally biased region" description="Basic and acidic residues" evidence="2">
    <location>
        <begin position="560"/>
        <end position="570"/>
    </location>
</feature>
<feature type="region of interest" description="Disordered" evidence="2">
    <location>
        <begin position="556"/>
        <end position="597"/>
    </location>
</feature>
<dbReference type="InterPro" id="IPR039874">
    <property type="entry name" value="WAPL"/>
</dbReference>
<comment type="similarity">
    <text evidence="1">Belongs to the WAPL family.</text>
</comment>
<dbReference type="AlphaFoldDB" id="A0AA36F0L6"/>
<dbReference type="SUPFAM" id="SSF48371">
    <property type="entry name" value="ARM repeat"/>
    <property type="match status" value="1"/>
</dbReference>
<feature type="region of interest" description="Disordered" evidence="2">
    <location>
        <begin position="470"/>
        <end position="494"/>
    </location>
</feature>
<feature type="region of interest" description="Disordered" evidence="2">
    <location>
        <begin position="614"/>
        <end position="657"/>
    </location>
</feature>
<evidence type="ECO:0000313" key="5">
    <source>
        <dbReference type="Proteomes" id="UP001162480"/>
    </source>
</evidence>
<dbReference type="InterPro" id="IPR012502">
    <property type="entry name" value="WAPL_dom"/>
</dbReference>
<proteinExistence type="inferred from homology"/>
<keyword evidence="5" id="KW-1185">Reference proteome</keyword>
<dbReference type="Proteomes" id="UP001162480">
    <property type="component" value="Chromosome 3"/>
</dbReference>